<keyword evidence="3" id="KW-1185">Reference proteome</keyword>
<reference evidence="2 3" key="1">
    <citation type="submission" date="2021-03" db="EMBL/GenBank/DDBJ databases">
        <title>Genomic Encyclopedia of Type Strains, Phase IV (KMG-IV): sequencing the most valuable type-strain genomes for metagenomic binning, comparative biology and taxonomic classification.</title>
        <authorList>
            <person name="Goeker M."/>
        </authorList>
    </citation>
    <scope>NUCLEOTIDE SEQUENCE [LARGE SCALE GENOMIC DNA]</scope>
    <source>
        <strain evidence="2 3">DSM 26427</strain>
    </source>
</reference>
<proteinExistence type="predicted"/>
<dbReference type="Pfam" id="PF21834">
    <property type="entry name" value="DUF6894"/>
    <property type="match status" value="1"/>
</dbReference>
<evidence type="ECO:0000313" key="2">
    <source>
        <dbReference type="EMBL" id="MBP1857326.1"/>
    </source>
</evidence>
<dbReference type="RefSeq" id="WP_209847995.1">
    <property type="nucleotide sequence ID" value="NZ_JAGGJV010000001.1"/>
</dbReference>
<accession>A0ABS4EHA4</accession>
<protein>
    <recommendedName>
        <fullName evidence="1">DUF6894 domain-containing protein</fullName>
    </recommendedName>
</protein>
<evidence type="ECO:0000313" key="3">
    <source>
        <dbReference type="Proteomes" id="UP000823786"/>
    </source>
</evidence>
<comment type="caution">
    <text evidence="2">The sequence shown here is derived from an EMBL/GenBank/DDBJ whole genome shotgun (WGS) entry which is preliminary data.</text>
</comment>
<evidence type="ECO:0000259" key="1">
    <source>
        <dbReference type="Pfam" id="PF21834"/>
    </source>
</evidence>
<organism evidence="2 3">
    <name type="scientific">Rhizobium herbae</name>
    <dbReference type="NCBI Taxonomy" id="508661"/>
    <lineage>
        <taxon>Bacteria</taxon>
        <taxon>Pseudomonadati</taxon>
        <taxon>Pseudomonadota</taxon>
        <taxon>Alphaproteobacteria</taxon>
        <taxon>Hyphomicrobiales</taxon>
        <taxon>Rhizobiaceae</taxon>
        <taxon>Rhizobium/Agrobacterium group</taxon>
        <taxon>Rhizobium</taxon>
    </lineage>
</organism>
<dbReference type="EMBL" id="JAGGJV010000001">
    <property type="protein sequence ID" value="MBP1857326.1"/>
    <property type="molecule type" value="Genomic_DNA"/>
</dbReference>
<sequence>MRFHVFSPTRGKTAMAAFYFNVIDNDGTIPADDAFDFSDLMAAIRQAKIVLAEMALDGLPKDPVKALEIEVQNADHMPVVRMKLELKIQWSSA</sequence>
<feature type="domain" description="DUF6894" evidence="1">
    <location>
        <begin position="18"/>
        <end position="84"/>
    </location>
</feature>
<gene>
    <name evidence="2" type="ORF">J2Z75_000806</name>
</gene>
<dbReference type="Proteomes" id="UP000823786">
    <property type="component" value="Unassembled WGS sequence"/>
</dbReference>
<dbReference type="InterPro" id="IPR054189">
    <property type="entry name" value="DUF6894"/>
</dbReference>
<name>A0ABS4EHA4_9HYPH</name>